<dbReference type="InterPro" id="IPR034660">
    <property type="entry name" value="DinB/YfiT-like"/>
</dbReference>
<dbReference type="AlphaFoldDB" id="A0A6P2BYY0"/>
<dbReference type="NCBIfam" id="TIGR03083">
    <property type="entry name" value="maleylpyruvate isomerase family mycothiol-dependent enzyme"/>
    <property type="match status" value="1"/>
</dbReference>
<dbReference type="Pfam" id="PF11716">
    <property type="entry name" value="MDMPI_N"/>
    <property type="match status" value="1"/>
</dbReference>
<comment type="caution">
    <text evidence="2">The sequence shown here is derived from an EMBL/GenBank/DDBJ whole genome shotgun (WGS) entry which is preliminary data.</text>
</comment>
<dbReference type="InterPro" id="IPR017517">
    <property type="entry name" value="Maleyloyr_isom"/>
</dbReference>
<gene>
    <name evidence="2" type="ORF">EAS64_15900</name>
</gene>
<dbReference type="NCBIfam" id="TIGR03086">
    <property type="entry name" value="TIGR03086 family metal-binding protein"/>
    <property type="match status" value="1"/>
</dbReference>
<dbReference type="EMBL" id="RPFW01000003">
    <property type="protein sequence ID" value="TVZ03917.1"/>
    <property type="molecule type" value="Genomic_DNA"/>
</dbReference>
<evidence type="ECO:0000313" key="3">
    <source>
        <dbReference type="Proteomes" id="UP000460272"/>
    </source>
</evidence>
<dbReference type="GO" id="GO:0046872">
    <property type="term" value="F:metal ion binding"/>
    <property type="evidence" value="ECO:0007669"/>
    <property type="project" value="InterPro"/>
</dbReference>
<dbReference type="RefSeq" id="WP_145853787.1">
    <property type="nucleotide sequence ID" value="NZ_RPFW01000003.1"/>
</dbReference>
<evidence type="ECO:0000313" key="2">
    <source>
        <dbReference type="EMBL" id="TVZ03917.1"/>
    </source>
</evidence>
<dbReference type="Gene3D" id="1.20.120.450">
    <property type="entry name" value="dinb family like domain"/>
    <property type="match status" value="1"/>
</dbReference>
<organism evidence="2 3">
    <name type="scientific">Trebonia kvetii</name>
    <dbReference type="NCBI Taxonomy" id="2480626"/>
    <lineage>
        <taxon>Bacteria</taxon>
        <taxon>Bacillati</taxon>
        <taxon>Actinomycetota</taxon>
        <taxon>Actinomycetes</taxon>
        <taxon>Streptosporangiales</taxon>
        <taxon>Treboniaceae</taxon>
        <taxon>Trebonia</taxon>
    </lineage>
</organism>
<dbReference type="InterPro" id="IPR024344">
    <property type="entry name" value="MDMPI_metal-binding"/>
</dbReference>
<reference evidence="2 3" key="1">
    <citation type="submission" date="2018-11" db="EMBL/GenBank/DDBJ databases">
        <title>Trebonia kvetii gen.nov., sp.nov., a novel acidophilic actinobacterium, and proposal of the new actinobacterial family Treboniaceae fam. nov.</title>
        <authorList>
            <person name="Rapoport D."/>
            <person name="Sagova-Mareckova M."/>
            <person name="Sedlacek I."/>
            <person name="Provaznik J."/>
            <person name="Kralova S."/>
            <person name="Pavlinic D."/>
            <person name="Benes V."/>
            <person name="Kopecky J."/>
        </authorList>
    </citation>
    <scope>NUCLEOTIDE SEQUENCE [LARGE SCALE GENOMIC DNA]</scope>
    <source>
        <strain evidence="2 3">15Tr583</strain>
    </source>
</reference>
<name>A0A6P2BYY0_9ACTN</name>
<dbReference type="OrthoDB" id="5185819at2"/>
<proteinExistence type="predicted"/>
<accession>A0A6P2BYY0</accession>
<feature type="domain" description="Mycothiol-dependent maleylpyruvate isomerase metal-binding" evidence="1">
    <location>
        <begin position="9"/>
        <end position="129"/>
    </location>
</feature>
<evidence type="ECO:0000259" key="1">
    <source>
        <dbReference type="Pfam" id="PF11716"/>
    </source>
</evidence>
<dbReference type="Proteomes" id="UP000460272">
    <property type="component" value="Unassembled WGS sequence"/>
</dbReference>
<sequence>MNMHAEMTDAADAAARTVANVSPGQFGQPTPDTEWDVRTLLNHLILWTSYSMEARAHGESVGQDLMERDFAAEDGFADGYRAQLDRALAAWSDPAAWQRELNVMGTPTPAADIAALLIAELVLHGWDLAMATGQPYEVATATADAALAAVTANADLFRQYKGFADPVDVPPSATALDRVLAVSGRDPAWTADR</sequence>
<dbReference type="SUPFAM" id="SSF109854">
    <property type="entry name" value="DinB/YfiT-like putative metalloenzymes"/>
    <property type="match status" value="1"/>
</dbReference>
<keyword evidence="3" id="KW-1185">Reference proteome</keyword>
<protein>
    <submittedName>
        <fullName evidence="2">TIGR03086 family protein</fullName>
    </submittedName>
</protein>
<dbReference type="InterPro" id="IPR017520">
    <property type="entry name" value="CHP03086"/>
</dbReference>